<evidence type="ECO:0000313" key="1">
    <source>
        <dbReference type="EMBL" id="CAH3025290.1"/>
    </source>
</evidence>
<proteinExistence type="predicted"/>
<accession>A0ABN8MB80</accession>
<protein>
    <submittedName>
        <fullName evidence="1">Uncharacterized protein</fullName>
    </submittedName>
</protein>
<name>A0ABN8MB80_9CNID</name>
<comment type="caution">
    <text evidence="1">The sequence shown here is derived from an EMBL/GenBank/DDBJ whole genome shotgun (WGS) entry which is preliminary data.</text>
</comment>
<feature type="non-terminal residue" evidence="1">
    <location>
        <position position="1"/>
    </location>
</feature>
<organism evidence="1 2">
    <name type="scientific">Porites evermanni</name>
    <dbReference type="NCBI Taxonomy" id="104178"/>
    <lineage>
        <taxon>Eukaryota</taxon>
        <taxon>Metazoa</taxon>
        <taxon>Cnidaria</taxon>
        <taxon>Anthozoa</taxon>
        <taxon>Hexacorallia</taxon>
        <taxon>Scleractinia</taxon>
        <taxon>Fungiina</taxon>
        <taxon>Poritidae</taxon>
        <taxon>Porites</taxon>
    </lineage>
</organism>
<gene>
    <name evidence="1" type="ORF">PEVE_00025618</name>
</gene>
<reference evidence="1 2" key="1">
    <citation type="submission" date="2022-05" db="EMBL/GenBank/DDBJ databases">
        <authorList>
            <consortium name="Genoscope - CEA"/>
            <person name="William W."/>
        </authorList>
    </citation>
    <scope>NUCLEOTIDE SEQUENCE [LARGE SCALE GENOMIC DNA]</scope>
</reference>
<evidence type="ECO:0000313" key="2">
    <source>
        <dbReference type="Proteomes" id="UP001159427"/>
    </source>
</evidence>
<feature type="non-terminal residue" evidence="1">
    <location>
        <position position="105"/>
    </location>
</feature>
<keyword evidence="2" id="KW-1185">Reference proteome</keyword>
<sequence>SVATDFRATPAVQHNCMHINHTCLSAIISDLNHLFASAITALALKNNSTGEDVPSNKKKIEDNKKTYEIKRTRKFQSARMKEYSTGLVMNKKQTKCATPQMYIYQ</sequence>
<dbReference type="EMBL" id="CALNXI010000345">
    <property type="protein sequence ID" value="CAH3025290.1"/>
    <property type="molecule type" value="Genomic_DNA"/>
</dbReference>
<dbReference type="Proteomes" id="UP001159427">
    <property type="component" value="Unassembled WGS sequence"/>
</dbReference>